<organism evidence="2 3">
    <name type="scientific">Candidatus Thiothrix phosphatis</name>
    <dbReference type="NCBI Taxonomy" id="3112415"/>
    <lineage>
        <taxon>Bacteria</taxon>
        <taxon>Pseudomonadati</taxon>
        <taxon>Pseudomonadota</taxon>
        <taxon>Gammaproteobacteria</taxon>
        <taxon>Thiotrichales</taxon>
        <taxon>Thiotrichaceae</taxon>
        <taxon>Thiothrix</taxon>
    </lineage>
</organism>
<proteinExistence type="predicted"/>
<dbReference type="RefSeq" id="WP_324693338.1">
    <property type="nucleotide sequence ID" value="NZ_JAYMYJ010000030.1"/>
</dbReference>
<dbReference type="Proteomes" id="UP001308005">
    <property type="component" value="Unassembled WGS sequence"/>
</dbReference>
<feature type="signal peptide" evidence="1">
    <location>
        <begin position="1"/>
        <end position="18"/>
    </location>
</feature>
<sequence length="86" mass="8710">MKKALSIILAISLSTASAEGCKCATPECAAGLPPSTPHEVSYEEACVVGGSTVCFLAALRVPSSRRTAFIASCQAGKTAACIAMCE</sequence>
<protein>
    <submittedName>
        <fullName evidence="2">Uncharacterized protein</fullName>
    </submittedName>
</protein>
<comment type="caution">
    <text evidence="2">The sequence shown here is derived from an EMBL/GenBank/DDBJ whole genome shotgun (WGS) entry which is preliminary data.</text>
</comment>
<evidence type="ECO:0000256" key="1">
    <source>
        <dbReference type="SAM" id="SignalP"/>
    </source>
</evidence>
<name>A0ABU6CUB2_9GAMM</name>
<dbReference type="EMBL" id="JAYMYJ010000030">
    <property type="protein sequence ID" value="MEB4590102.1"/>
    <property type="molecule type" value="Genomic_DNA"/>
</dbReference>
<evidence type="ECO:0000313" key="2">
    <source>
        <dbReference type="EMBL" id="MEB4590102.1"/>
    </source>
</evidence>
<keyword evidence="1" id="KW-0732">Signal</keyword>
<evidence type="ECO:0000313" key="3">
    <source>
        <dbReference type="Proteomes" id="UP001308005"/>
    </source>
</evidence>
<keyword evidence="3" id="KW-1185">Reference proteome</keyword>
<accession>A0ABU6CUB2</accession>
<gene>
    <name evidence="2" type="ORF">VSS37_03835</name>
</gene>
<reference evidence="3" key="1">
    <citation type="submission" date="2023-07" db="EMBL/GenBank/DDBJ databases">
        <title>The carbon used by Thiothrix.</title>
        <authorList>
            <person name="Chen L."/>
        </authorList>
    </citation>
    <scope>NUCLEOTIDE SEQUENCE [LARGE SCALE GENOMIC DNA]</scope>
</reference>
<feature type="chain" id="PRO_5046786994" evidence="1">
    <location>
        <begin position="19"/>
        <end position="86"/>
    </location>
</feature>